<evidence type="ECO:0000313" key="1">
    <source>
        <dbReference type="EMBL" id="QKZ18361.1"/>
    </source>
</evidence>
<dbReference type="Proteomes" id="UP000509418">
    <property type="component" value="Chromosome"/>
</dbReference>
<sequence length="258" mass="28800">MTRPPTRWARHRARTALRRALHGFDVRLPSTHHGIAFTAHIKPRVFTAPPDHGTIDELAGAIRDHLREAAYDIAAECDPTDLATATDRCERHLASTRSLAADPPFEFAASLRRLELLHEDRAAVATLLTAQRRQAVADALRQQKTETLASQLADPAAVLAQWLERDGADWQQPPSREHLEDIAGRFAQYRPERERTPEHQLLAMLREFLASFPEPSQKRALYALLAAGMHRADRPQLAAKVETLLNGHASHTDSADSP</sequence>
<dbReference type="RefSeq" id="WP_176575302.1">
    <property type="nucleotide sequence ID" value="NZ_CBDRGH010000017.1"/>
</dbReference>
<gene>
    <name evidence="1" type="ORF">HUT05_13915</name>
</gene>
<proteinExistence type="predicted"/>
<reference evidence="1 2" key="1">
    <citation type="submission" date="2020-06" db="EMBL/GenBank/DDBJ databases">
        <title>Genome mining for natural products.</title>
        <authorList>
            <person name="Zhang B."/>
            <person name="Shi J."/>
            <person name="Ge H."/>
        </authorList>
    </citation>
    <scope>NUCLEOTIDE SEQUENCE [LARGE SCALE GENOMIC DNA]</scope>
    <source>
        <strain evidence="1 2">NA02069</strain>
    </source>
</reference>
<protein>
    <submittedName>
        <fullName evidence="1">Uncharacterized protein</fullName>
    </submittedName>
</protein>
<keyword evidence="2" id="KW-1185">Reference proteome</keyword>
<accession>A0A7H8T4G0</accession>
<organism evidence="1 2">
    <name type="scientific">Streptomyces chartreusis</name>
    <dbReference type="NCBI Taxonomy" id="1969"/>
    <lineage>
        <taxon>Bacteria</taxon>
        <taxon>Bacillati</taxon>
        <taxon>Actinomycetota</taxon>
        <taxon>Actinomycetes</taxon>
        <taxon>Kitasatosporales</taxon>
        <taxon>Streptomycetaceae</taxon>
        <taxon>Streptomyces</taxon>
    </lineage>
</organism>
<dbReference type="EMBL" id="CP056041">
    <property type="protein sequence ID" value="QKZ18361.1"/>
    <property type="molecule type" value="Genomic_DNA"/>
</dbReference>
<evidence type="ECO:0000313" key="2">
    <source>
        <dbReference type="Proteomes" id="UP000509418"/>
    </source>
</evidence>
<name>A0A7H8T4G0_STRCX</name>
<dbReference type="AlphaFoldDB" id="A0A7H8T4G0"/>